<dbReference type="STRING" id="1219360.GCA_001571305_02640"/>
<dbReference type="Pfam" id="PF00126">
    <property type="entry name" value="HTH_1"/>
    <property type="match status" value="1"/>
</dbReference>
<dbReference type="InterPro" id="IPR036388">
    <property type="entry name" value="WH-like_DNA-bd_sf"/>
</dbReference>
<comment type="caution">
    <text evidence="7">The sequence shown here is derived from an EMBL/GenBank/DDBJ whole genome shotgun (WGS) entry which is preliminary data.</text>
</comment>
<evidence type="ECO:0000313" key="6">
    <source>
        <dbReference type="EMBL" id="MBD8106214.1"/>
    </source>
</evidence>
<dbReference type="GO" id="GO:0005829">
    <property type="term" value="C:cytosol"/>
    <property type="evidence" value="ECO:0007669"/>
    <property type="project" value="TreeGrafter"/>
</dbReference>
<protein>
    <submittedName>
        <fullName evidence="7">Transcriptional regulator CynR</fullName>
    </submittedName>
</protein>
<name>A0A4U3FB55_9GAMM</name>
<dbReference type="NCBIfam" id="NF008416">
    <property type="entry name" value="PRK11242.1"/>
    <property type="match status" value="1"/>
</dbReference>
<dbReference type="InterPro" id="IPR005119">
    <property type="entry name" value="LysR_subst-bd"/>
</dbReference>
<dbReference type="InterPro" id="IPR000847">
    <property type="entry name" value="LysR_HTH_N"/>
</dbReference>
<keyword evidence="2" id="KW-0805">Transcription regulation</keyword>
<comment type="similarity">
    <text evidence="1">Belongs to the LysR transcriptional regulatory family.</text>
</comment>
<accession>A0A4U3FB55</accession>
<evidence type="ECO:0000313" key="9">
    <source>
        <dbReference type="Proteomes" id="UP000661012"/>
    </source>
</evidence>
<dbReference type="EMBL" id="QGAC01000008">
    <property type="protein sequence ID" value="TKJ90901.1"/>
    <property type="molecule type" value="Genomic_DNA"/>
</dbReference>
<keyword evidence="3" id="KW-0238">DNA-binding</keyword>
<dbReference type="Gene3D" id="1.10.10.10">
    <property type="entry name" value="Winged helix-like DNA-binding domain superfamily/Winged helix DNA-binding domain"/>
    <property type="match status" value="1"/>
</dbReference>
<dbReference type="PANTHER" id="PTHR30419:SF8">
    <property type="entry name" value="NITROGEN ASSIMILATION TRANSCRIPTIONAL ACTIVATOR-RELATED"/>
    <property type="match status" value="1"/>
</dbReference>
<sequence length="298" mass="33404">MLLRHIHYFLAVAEHRSFTRAATALHVSQPALSQQIKQLEETLGSPLFDRSGREMRLTDAGETYRHYAKRALRDLAEGQRALNDVENLRRGALHIAINPTFTHYLMGPLIASFHHRYPDITLEIREMPQEQIEQNLADDRVDLGIGFDVPVQTGISAQTLFTETLALVVASHHPQARHRRLPLAALDEEKLVLLTAEFATRGQIDHCFRKNNLNPQVLMQANSLSAVIEIIRRTRLASLLPAMTTLAHPDLVSVELTPPLLERTAVLLQRKGGYQTAAARAFAVLAQEQGDDFQQGQA</sequence>
<dbReference type="PROSITE" id="PS50931">
    <property type="entry name" value="HTH_LYSR"/>
    <property type="match status" value="1"/>
</dbReference>
<evidence type="ECO:0000313" key="7">
    <source>
        <dbReference type="EMBL" id="TKJ90901.1"/>
    </source>
</evidence>
<dbReference type="EMBL" id="JACYNN010000003">
    <property type="protein sequence ID" value="MBD8106214.1"/>
    <property type="molecule type" value="Genomic_DNA"/>
</dbReference>
<dbReference type="PANTHER" id="PTHR30419">
    <property type="entry name" value="HTH-TYPE TRANSCRIPTIONAL REGULATOR YBHD"/>
    <property type="match status" value="1"/>
</dbReference>
<dbReference type="GO" id="GO:0003677">
    <property type="term" value="F:DNA binding"/>
    <property type="evidence" value="ECO:0007669"/>
    <property type="project" value="UniProtKB-KW"/>
</dbReference>
<dbReference type="OrthoDB" id="646694at2"/>
<reference evidence="6 9" key="2">
    <citation type="journal article" date="2020" name="FEMS Microbiol. Ecol.">
        <title>Temporal dynamics of bacterial communities during seed development and maturation.</title>
        <authorList>
            <person name="Chesneau G."/>
            <person name="Torres-Cortes G."/>
            <person name="Briand M."/>
            <person name="Darrasse A."/>
            <person name="Preveaux A."/>
            <person name="Marais C."/>
            <person name="Jacques M.A."/>
            <person name="Shade A."/>
            <person name="Barret M."/>
        </authorList>
    </citation>
    <scope>NUCLEOTIDE SEQUENCE [LARGE SCALE GENOMIC DNA]</scope>
    <source>
        <strain evidence="6 9">CFBP13732</strain>
    </source>
</reference>
<dbReference type="Gene3D" id="3.40.190.290">
    <property type="match status" value="1"/>
</dbReference>
<organism evidence="7 8">
    <name type="scientific">Erwinia persicina</name>
    <dbReference type="NCBI Taxonomy" id="55211"/>
    <lineage>
        <taxon>Bacteria</taxon>
        <taxon>Pseudomonadati</taxon>
        <taxon>Pseudomonadota</taxon>
        <taxon>Gammaproteobacteria</taxon>
        <taxon>Enterobacterales</taxon>
        <taxon>Erwiniaceae</taxon>
        <taxon>Erwinia</taxon>
    </lineage>
</organism>
<dbReference type="Proteomes" id="UP000661012">
    <property type="component" value="Unassembled WGS sequence"/>
</dbReference>
<dbReference type="SUPFAM" id="SSF46785">
    <property type="entry name" value="Winged helix' DNA-binding domain"/>
    <property type="match status" value="1"/>
</dbReference>
<dbReference type="PRINTS" id="PR00039">
    <property type="entry name" value="HTHLYSR"/>
</dbReference>
<proteinExistence type="inferred from homology"/>
<evidence type="ECO:0000313" key="8">
    <source>
        <dbReference type="Proteomes" id="UP000306393"/>
    </source>
</evidence>
<reference evidence="7 8" key="1">
    <citation type="journal article" date="2019" name="Sci. Rep.">
        <title>Differences in resource use lead to coexistence of seed-transmitted microbial populations.</title>
        <authorList>
            <person name="Torres-Cortes G."/>
            <person name="Garcia B.J."/>
            <person name="Compant S."/>
            <person name="Rezki S."/>
            <person name="Jones P."/>
            <person name="Preveaux A."/>
            <person name="Briand M."/>
            <person name="Roulet A."/>
            <person name="Bouchez O."/>
            <person name="Jacobson D."/>
            <person name="Barret M."/>
        </authorList>
    </citation>
    <scope>NUCLEOTIDE SEQUENCE [LARGE SCALE GENOMIC DNA]</scope>
    <source>
        <strain evidence="7 8">CFBP13511</strain>
    </source>
</reference>
<dbReference type="FunFam" id="1.10.10.10:FF:000001">
    <property type="entry name" value="LysR family transcriptional regulator"/>
    <property type="match status" value="1"/>
</dbReference>
<dbReference type="SUPFAM" id="SSF53850">
    <property type="entry name" value="Periplasmic binding protein-like II"/>
    <property type="match status" value="1"/>
</dbReference>
<dbReference type="AlphaFoldDB" id="A0A4U3FB55"/>
<dbReference type="Proteomes" id="UP000306393">
    <property type="component" value="Unassembled WGS sequence"/>
</dbReference>
<dbReference type="RefSeq" id="WP_137269183.1">
    <property type="nucleotide sequence ID" value="NZ_JACYNM010000002.1"/>
</dbReference>
<evidence type="ECO:0000256" key="2">
    <source>
        <dbReference type="ARBA" id="ARBA00023015"/>
    </source>
</evidence>
<keyword evidence="9" id="KW-1185">Reference proteome</keyword>
<dbReference type="InterPro" id="IPR050950">
    <property type="entry name" value="HTH-type_LysR_regulators"/>
</dbReference>
<dbReference type="Pfam" id="PF03466">
    <property type="entry name" value="LysR_substrate"/>
    <property type="match status" value="1"/>
</dbReference>
<evidence type="ECO:0000256" key="3">
    <source>
        <dbReference type="ARBA" id="ARBA00023125"/>
    </source>
</evidence>
<dbReference type="GO" id="GO:0003700">
    <property type="term" value="F:DNA-binding transcription factor activity"/>
    <property type="evidence" value="ECO:0007669"/>
    <property type="project" value="InterPro"/>
</dbReference>
<evidence type="ECO:0000256" key="1">
    <source>
        <dbReference type="ARBA" id="ARBA00009437"/>
    </source>
</evidence>
<gene>
    <name evidence="6" type="primary">cynR</name>
    <name evidence="7" type="ORF">EpCFBP13511_10485</name>
    <name evidence="6" type="ORF">IFT93_07200</name>
</gene>
<evidence type="ECO:0000259" key="5">
    <source>
        <dbReference type="PROSITE" id="PS50931"/>
    </source>
</evidence>
<keyword evidence="4" id="KW-0804">Transcription</keyword>
<evidence type="ECO:0000256" key="4">
    <source>
        <dbReference type="ARBA" id="ARBA00023163"/>
    </source>
</evidence>
<feature type="domain" description="HTH lysR-type" evidence="5">
    <location>
        <begin position="1"/>
        <end position="58"/>
    </location>
</feature>
<dbReference type="InterPro" id="IPR036390">
    <property type="entry name" value="WH_DNA-bd_sf"/>
</dbReference>